<feature type="domain" description="HTH cro/C1-type" evidence="1">
    <location>
        <begin position="36"/>
        <end position="91"/>
    </location>
</feature>
<evidence type="ECO:0000313" key="2">
    <source>
        <dbReference type="EMBL" id="AJF07803.1"/>
    </source>
</evidence>
<dbReference type="Proteomes" id="UP000035036">
    <property type="component" value="Chromosome"/>
</dbReference>
<reference evidence="2 3" key="1">
    <citation type="journal article" date="2015" name="Genome Announc.">
        <title>Genomes of Geoalkalibacter ferrihydriticus Z-0531T and Geoalkalibacter subterraneus Red1T, Two Haloalkaliphilic Metal-Reducing Deltaproteobacteria.</title>
        <authorList>
            <person name="Badalamenti J.P."/>
            <person name="Krajmalnik-Brown R."/>
            <person name="Torres C.I."/>
            <person name="Bond D.R."/>
        </authorList>
    </citation>
    <scope>NUCLEOTIDE SEQUENCE [LARGE SCALE GENOMIC DNA]</scope>
    <source>
        <strain evidence="2 3">Red1</strain>
    </source>
</reference>
<organism evidence="2 3">
    <name type="scientific">Geoalkalibacter subterraneus</name>
    <dbReference type="NCBI Taxonomy" id="483547"/>
    <lineage>
        <taxon>Bacteria</taxon>
        <taxon>Pseudomonadati</taxon>
        <taxon>Thermodesulfobacteriota</taxon>
        <taxon>Desulfuromonadia</taxon>
        <taxon>Desulfuromonadales</taxon>
        <taxon>Geoalkalibacteraceae</taxon>
        <taxon>Geoalkalibacter</taxon>
    </lineage>
</organism>
<dbReference type="SMART" id="SM00530">
    <property type="entry name" value="HTH_XRE"/>
    <property type="match status" value="1"/>
</dbReference>
<dbReference type="SUPFAM" id="SSF47413">
    <property type="entry name" value="lambda repressor-like DNA-binding domains"/>
    <property type="match status" value="1"/>
</dbReference>
<sequence>MNDDIKLEKSTGNVFDDLGLPEAGERLAKADLALKIAQIINKRHLSQAQAAELLGITQPKVSAILNGRLRGFSLEKLLHLMIALDRDIEIVVKRKPRTKDHGELRVKYA</sequence>
<dbReference type="InterPro" id="IPR001387">
    <property type="entry name" value="Cro/C1-type_HTH"/>
</dbReference>
<dbReference type="EMBL" id="CP010311">
    <property type="protein sequence ID" value="AJF07803.1"/>
    <property type="molecule type" value="Genomic_DNA"/>
</dbReference>
<dbReference type="GO" id="GO:0003677">
    <property type="term" value="F:DNA binding"/>
    <property type="evidence" value="ECO:0007669"/>
    <property type="project" value="InterPro"/>
</dbReference>
<dbReference type="InterPro" id="IPR010982">
    <property type="entry name" value="Lambda_DNA-bd_dom_sf"/>
</dbReference>
<dbReference type="RefSeq" id="WP_040201789.1">
    <property type="nucleotide sequence ID" value="NZ_CP010311.1"/>
</dbReference>
<evidence type="ECO:0000313" key="3">
    <source>
        <dbReference type="Proteomes" id="UP000035036"/>
    </source>
</evidence>
<keyword evidence="3" id="KW-1185">Reference proteome</keyword>
<dbReference type="KEGG" id="gsb:GSUB_16310"/>
<name>A0A0B5FK65_9BACT</name>
<proteinExistence type="predicted"/>
<dbReference type="Gene3D" id="1.10.260.40">
    <property type="entry name" value="lambda repressor-like DNA-binding domains"/>
    <property type="match status" value="1"/>
</dbReference>
<dbReference type="AlphaFoldDB" id="A0A0B5FK65"/>
<dbReference type="HOGENOM" id="CLU_163934_0_0_7"/>
<dbReference type="InterPro" id="IPR039554">
    <property type="entry name" value="HigA2-like_HTH"/>
</dbReference>
<protein>
    <submittedName>
        <fullName evidence="2">XRE family transcriptional regulator</fullName>
    </submittedName>
</protein>
<evidence type="ECO:0000259" key="1">
    <source>
        <dbReference type="PROSITE" id="PS50943"/>
    </source>
</evidence>
<dbReference type="STRING" id="483547.GSUB_16310"/>
<accession>A0A0B5FK65</accession>
<dbReference type="PROSITE" id="PS50943">
    <property type="entry name" value="HTH_CROC1"/>
    <property type="match status" value="1"/>
</dbReference>
<dbReference type="CDD" id="cd00093">
    <property type="entry name" value="HTH_XRE"/>
    <property type="match status" value="1"/>
</dbReference>
<dbReference type="Pfam" id="PF13744">
    <property type="entry name" value="HTH_37"/>
    <property type="match status" value="1"/>
</dbReference>
<gene>
    <name evidence="2" type="ORF">GSUB_16310</name>
</gene>
<dbReference type="OrthoDB" id="9795596at2"/>